<proteinExistence type="predicted"/>
<accession>A0A074WAG0</accession>
<gene>
    <name evidence="1" type="ORF">M437DRAFT_63077</name>
</gene>
<dbReference type="STRING" id="1043003.A0A074WAG0"/>
<protein>
    <submittedName>
        <fullName evidence="1">Uncharacterized protein</fullName>
    </submittedName>
</protein>
<keyword evidence="2" id="KW-1185">Reference proteome</keyword>
<dbReference type="HOGENOM" id="CLU_1864725_0_0_1"/>
<evidence type="ECO:0000313" key="2">
    <source>
        <dbReference type="Proteomes" id="UP000030672"/>
    </source>
</evidence>
<organism evidence="1 2">
    <name type="scientific">Aureobasidium melanogenum (strain CBS 110374)</name>
    <name type="common">Aureobasidium pullulans var. melanogenum</name>
    <dbReference type="NCBI Taxonomy" id="1043003"/>
    <lineage>
        <taxon>Eukaryota</taxon>
        <taxon>Fungi</taxon>
        <taxon>Dikarya</taxon>
        <taxon>Ascomycota</taxon>
        <taxon>Pezizomycotina</taxon>
        <taxon>Dothideomycetes</taxon>
        <taxon>Dothideomycetidae</taxon>
        <taxon>Dothideales</taxon>
        <taxon>Saccotheciaceae</taxon>
        <taxon>Aureobasidium</taxon>
    </lineage>
</organism>
<dbReference type="RefSeq" id="XP_040883935.1">
    <property type="nucleotide sequence ID" value="XM_041024193.1"/>
</dbReference>
<sequence length="137" mass="15442">MCQMVQAAINKIELDVFGFRDLNLKLIDFANSSCLEIDEDTELVDEDGYTAEIDLLHVSYVIYSISRWEKFENDHIMSMDKWPAADSLPSTSNLPLGDIITKAWSRQFNNLDELKLAIKSAAPKIATTAHDKCSSIL</sequence>
<dbReference type="GeneID" id="63917566"/>
<reference evidence="1 2" key="1">
    <citation type="journal article" date="2014" name="BMC Genomics">
        <title>Genome sequencing of four Aureobasidium pullulans varieties: biotechnological potential, stress tolerance, and description of new species.</title>
        <authorList>
            <person name="Gostin Ar C."/>
            <person name="Ohm R.A."/>
            <person name="Kogej T."/>
            <person name="Sonjak S."/>
            <person name="Turk M."/>
            <person name="Zajc J."/>
            <person name="Zalar P."/>
            <person name="Grube M."/>
            <person name="Sun H."/>
            <person name="Han J."/>
            <person name="Sharma A."/>
            <person name="Chiniquy J."/>
            <person name="Ngan C.Y."/>
            <person name="Lipzen A."/>
            <person name="Barry K."/>
            <person name="Grigoriev I.V."/>
            <person name="Gunde-Cimerman N."/>
        </authorList>
    </citation>
    <scope>NUCLEOTIDE SEQUENCE [LARGE SCALE GENOMIC DNA]</scope>
    <source>
        <strain evidence="1 2">CBS 110374</strain>
    </source>
</reference>
<dbReference type="Proteomes" id="UP000030672">
    <property type="component" value="Unassembled WGS sequence"/>
</dbReference>
<evidence type="ECO:0000313" key="1">
    <source>
        <dbReference type="EMBL" id="KEQ66912.1"/>
    </source>
</evidence>
<dbReference type="EMBL" id="KL584825">
    <property type="protein sequence ID" value="KEQ66912.1"/>
    <property type="molecule type" value="Genomic_DNA"/>
</dbReference>
<name>A0A074WAG0_AURM1</name>
<dbReference type="AlphaFoldDB" id="A0A074WAG0"/>